<dbReference type="STRING" id="1346330.M472_05030"/>
<keyword evidence="2" id="KW-1185">Reference proteome</keyword>
<organism evidence="1 2">
    <name type="scientific">Sphingobacterium paucimobilis HER1398</name>
    <dbReference type="NCBI Taxonomy" id="1346330"/>
    <lineage>
        <taxon>Bacteria</taxon>
        <taxon>Pseudomonadati</taxon>
        <taxon>Bacteroidota</taxon>
        <taxon>Sphingobacteriia</taxon>
        <taxon>Sphingobacteriales</taxon>
        <taxon>Sphingobacteriaceae</taxon>
        <taxon>Sphingobacterium</taxon>
    </lineage>
</organism>
<proteinExistence type="predicted"/>
<name>U2J658_9SPHI</name>
<dbReference type="GO" id="GO:0005975">
    <property type="term" value="P:carbohydrate metabolic process"/>
    <property type="evidence" value="ECO:0007669"/>
    <property type="project" value="UniProtKB-ARBA"/>
</dbReference>
<sequence length="248" mass="28359">MINWCWLVCIVIGGLFFANCSNSIPEVEVPPVVTDRVIQFSGIDWVVRATKDKKEGPGPNLFSASDKNVWVDTEGRLHLKIREEAGYWYCSGVTARRSLGYGKYTFYVNSDITKLDKNVVVGLFTYLDDDHEIDIEFSKWSIDENFNAQFVSQPSTVTGNKERFDILPNLGPTVHSFDWSEEEIAFSSSFMNDKGHEESIYEWIYKGNHVPKKNNEKLKLNLWLFKGQMPADLKEQEIVIDSVHFAAA</sequence>
<dbReference type="EMBL" id="ATDL01000018">
    <property type="protein sequence ID" value="ERJ58123.1"/>
    <property type="molecule type" value="Genomic_DNA"/>
</dbReference>
<evidence type="ECO:0000313" key="2">
    <source>
        <dbReference type="Proteomes" id="UP000016584"/>
    </source>
</evidence>
<comment type="caution">
    <text evidence="1">The sequence shown here is derived from an EMBL/GenBank/DDBJ whole genome shotgun (WGS) entry which is preliminary data.</text>
</comment>
<dbReference type="PATRIC" id="fig|1346330.5.peg.3462"/>
<dbReference type="Gene3D" id="2.60.120.200">
    <property type="match status" value="1"/>
</dbReference>
<dbReference type="CDD" id="cd00413">
    <property type="entry name" value="Glyco_hydrolase_16"/>
    <property type="match status" value="1"/>
</dbReference>
<reference evidence="1 2" key="1">
    <citation type="journal article" date="2013" name="Genome Announc.">
        <title>The Draft Genome Sequence of Sphingomonas paucimobilis Strain HER1398 (Proteobacteria), Host to the Giant PAU Phage, Indicates That It Is a Member of the Genus Sphingobacterium (Bacteroidetes).</title>
        <authorList>
            <person name="White R.A.III."/>
            <person name="Suttle C.A."/>
        </authorList>
    </citation>
    <scope>NUCLEOTIDE SEQUENCE [LARGE SCALE GENOMIC DNA]</scope>
    <source>
        <strain evidence="1 2">HER1398</strain>
    </source>
</reference>
<gene>
    <name evidence="1" type="ORF">M472_05030</name>
</gene>
<dbReference type="AlphaFoldDB" id="U2J658"/>
<accession>U2J658</accession>
<evidence type="ECO:0008006" key="3">
    <source>
        <dbReference type="Google" id="ProtNLM"/>
    </source>
</evidence>
<dbReference type="Proteomes" id="UP000016584">
    <property type="component" value="Unassembled WGS sequence"/>
</dbReference>
<evidence type="ECO:0000313" key="1">
    <source>
        <dbReference type="EMBL" id="ERJ58123.1"/>
    </source>
</evidence>
<dbReference type="GO" id="GO:0004553">
    <property type="term" value="F:hydrolase activity, hydrolyzing O-glycosyl compounds"/>
    <property type="evidence" value="ECO:0007669"/>
    <property type="project" value="UniProtKB-ARBA"/>
</dbReference>
<dbReference type="eggNOG" id="COG2273">
    <property type="taxonomic scope" value="Bacteria"/>
</dbReference>
<dbReference type="SUPFAM" id="SSF49899">
    <property type="entry name" value="Concanavalin A-like lectins/glucanases"/>
    <property type="match status" value="1"/>
</dbReference>
<dbReference type="RefSeq" id="WP_021071603.1">
    <property type="nucleotide sequence ID" value="NZ_ATDL01000018.1"/>
</dbReference>
<dbReference type="OrthoDB" id="370098at2"/>
<dbReference type="InterPro" id="IPR013320">
    <property type="entry name" value="ConA-like_dom_sf"/>
</dbReference>
<protein>
    <recommendedName>
        <fullName evidence="3">GH16 domain-containing protein</fullName>
    </recommendedName>
</protein>